<dbReference type="Proteomes" id="UP000464620">
    <property type="component" value="Chromosome B09"/>
</dbReference>
<keyword evidence="1" id="KW-0812">Transmembrane</keyword>
<gene>
    <name evidence="2" type="ORF">DS421_19g657350</name>
</gene>
<reference evidence="2 3" key="1">
    <citation type="submission" date="2020-01" db="EMBL/GenBank/DDBJ databases">
        <title>Genome sequence of Arachis hypogaea, cultivar Shitouqi.</title>
        <authorList>
            <person name="Zhuang W."/>
            <person name="Chen H."/>
            <person name="Varshney R."/>
            <person name="Wang D."/>
            <person name="Ming R."/>
        </authorList>
    </citation>
    <scope>NUCLEOTIDE SEQUENCE [LARGE SCALE GENOMIC DNA]</scope>
    <source>
        <tissue evidence="2">Young leaf</tissue>
    </source>
</reference>
<keyword evidence="1" id="KW-1133">Transmembrane helix</keyword>
<accession>A0A6B9VCL7</accession>
<feature type="transmembrane region" description="Helical" evidence="1">
    <location>
        <begin position="21"/>
        <end position="43"/>
    </location>
</feature>
<sequence length="98" mass="11839">MKKATLEGRNSRTRLSSSLRLNWSLNVEMLLVPFLLLAFNLQFKVKLEVKRGNASLFKVKLEVKRQFQHFLAFMILAFKLQFRLKLELKRHFQHYMVW</sequence>
<organism evidence="2 3">
    <name type="scientific">Arachis hypogaea</name>
    <name type="common">Peanut</name>
    <dbReference type="NCBI Taxonomy" id="3818"/>
    <lineage>
        <taxon>Eukaryota</taxon>
        <taxon>Viridiplantae</taxon>
        <taxon>Streptophyta</taxon>
        <taxon>Embryophyta</taxon>
        <taxon>Tracheophyta</taxon>
        <taxon>Spermatophyta</taxon>
        <taxon>Magnoliopsida</taxon>
        <taxon>eudicotyledons</taxon>
        <taxon>Gunneridae</taxon>
        <taxon>Pentapetalae</taxon>
        <taxon>rosids</taxon>
        <taxon>fabids</taxon>
        <taxon>Fabales</taxon>
        <taxon>Fabaceae</taxon>
        <taxon>Papilionoideae</taxon>
        <taxon>50 kb inversion clade</taxon>
        <taxon>dalbergioids sensu lato</taxon>
        <taxon>Dalbergieae</taxon>
        <taxon>Pterocarpus clade</taxon>
        <taxon>Arachis</taxon>
    </lineage>
</organism>
<protein>
    <submittedName>
        <fullName evidence="2">Uncharacterized protein</fullName>
    </submittedName>
</protein>
<evidence type="ECO:0000313" key="3">
    <source>
        <dbReference type="Proteomes" id="UP000464620"/>
    </source>
</evidence>
<dbReference type="AlphaFoldDB" id="A0A6B9VCL7"/>
<dbReference type="EMBL" id="CP031001">
    <property type="protein sequence ID" value="QHN77958.1"/>
    <property type="molecule type" value="Genomic_DNA"/>
</dbReference>
<name>A0A6B9VCL7_ARAHY</name>
<proteinExistence type="predicted"/>
<keyword evidence="1" id="KW-0472">Membrane</keyword>
<evidence type="ECO:0000256" key="1">
    <source>
        <dbReference type="SAM" id="Phobius"/>
    </source>
</evidence>
<evidence type="ECO:0000313" key="2">
    <source>
        <dbReference type="EMBL" id="QHN77958.1"/>
    </source>
</evidence>